<sequence length="84" mass="9482">MKQRKKTMAKAKPVATATEDRGNLMKTQIRKTMMATIRLSKKEIIEMVIESIIGVSPDESRFDEGIIALILTNTPYNLQCNHCS</sequence>
<name>A0A1F5FJS8_9BACT</name>
<evidence type="ECO:0000313" key="1">
    <source>
        <dbReference type="EMBL" id="OGD79877.1"/>
    </source>
</evidence>
<dbReference type="Proteomes" id="UP000176682">
    <property type="component" value="Unassembled WGS sequence"/>
</dbReference>
<dbReference type="EMBL" id="MFAM01000006">
    <property type="protein sequence ID" value="OGD79877.1"/>
    <property type="molecule type" value="Genomic_DNA"/>
</dbReference>
<evidence type="ECO:0000313" key="2">
    <source>
        <dbReference type="Proteomes" id="UP000176682"/>
    </source>
</evidence>
<accession>A0A1F5FJS8</accession>
<comment type="caution">
    <text evidence="1">The sequence shown here is derived from an EMBL/GenBank/DDBJ whole genome shotgun (WGS) entry which is preliminary data.</text>
</comment>
<organism evidence="1 2">
    <name type="scientific">Candidatus Collierbacteria bacterium RIFOXYB1_FULL_49_13</name>
    <dbReference type="NCBI Taxonomy" id="1817728"/>
    <lineage>
        <taxon>Bacteria</taxon>
        <taxon>Candidatus Collieribacteriota</taxon>
    </lineage>
</organism>
<reference evidence="1 2" key="1">
    <citation type="journal article" date="2016" name="Nat. Commun.">
        <title>Thousands of microbial genomes shed light on interconnected biogeochemical processes in an aquifer system.</title>
        <authorList>
            <person name="Anantharaman K."/>
            <person name="Brown C.T."/>
            <person name="Hug L.A."/>
            <person name="Sharon I."/>
            <person name="Castelle C.J."/>
            <person name="Probst A.J."/>
            <person name="Thomas B.C."/>
            <person name="Singh A."/>
            <person name="Wilkins M.J."/>
            <person name="Karaoz U."/>
            <person name="Brodie E.L."/>
            <person name="Williams K.H."/>
            <person name="Hubbard S.S."/>
            <person name="Banfield J.F."/>
        </authorList>
    </citation>
    <scope>NUCLEOTIDE SEQUENCE [LARGE SCALE GENOMIC DNA]</scope>
</reference>
<proteinExistence type="predicted"/>
<protein>
    <submittedName>
        <fullName evidence="1">Uncharacterized protein</fullName>
    </submittedName>
</protein>
<gene>
    <name evidence="1" type="ORF">A2368_03130</name>
</gene>
<dbReference type="AlphaFoldDB" id="A0A1F5FJS8"/>